<gene>
    <name evidence="1" type="ORF">BpHYR1_041246</name>
</gene>
<reference evidence="1 2" key="1">
    <citation type="journal article" date="2018" name="Sci. Rep.">
        <title>Genomic signatures of local adaptation to the degree of environmental predictability in rotifers.</title>
        <authorList>
            <person name="Franch-Gras L."/>
            <person name="Hahn C."/>
            <person name="Garcia-Roger E.M."/>
            <person name="Carmona M.J."/>
            <person name="Serra M."/>
            <person name="Gomez A."/>
        </authorList>
    </citation>
    <scope>NUCLEOTIDE SEQUENCE [LARGE SCALE GENOMIC DNA]</scope>
    <source>
        <strain evidence="1">HYR1</strain>
    </source>
</reference>
<comment type="caution">
    <text evidence="1">The sequence shown here is derived from an EMBL/GenBank/DDBJ whole genome shotgun (WGS) entry which is preliminary data.</text>
</comment>
<proteinExistence type="predicted"/>
<keyword evidence="2" id="KW-1185">Reference proteome</keyword>
<feature type="non-terminal residue" evidence="1">
    <location>
        <position position="151"/>
    </location>
</feature>
<dbReference type="AlphaFoldDB" id="A0A3M7PPQ8"/>
<evidence type="ECO:0000313" key="2">
    <source>
        <dbReference type="Proteomes" id="UP000276133"/>
    </source>
</evidence>
<name>A0A3M7PPQ8_BRAPC</name>
<protein>
    <submittedName>
        <fullName evidence="1">Uncharacterized protein</fullName>
    </submittedName>
</protein>
<evidence type="ECO:0000313" key="1">
    <source>
        <dbReference type="EMBL" id="RNA01112.1"/>
    </source>
</evidence>
<dbReference type="EMBL" id="REGN01009461">
    <property type="protein sequence ID" value="RNA01112.1"/>
    <property type="molecule type" value="Genomic_DNA"/>
</dbReference>
<accession>A0A3M7PPQ8</accession>
<sequence length="151" mass="17543">MKENIHNHIMSISMKLPNQKLTALRILLQSFNSDRPKHDLICSNETGVDYEFIFNSKLVEMPIKYIKNPVVPKAKTEMKNFYGKQACRGGSKNNQKIKQLSKEKNMLQIKLYPKLKSRLITLIANRIIINSMNKKTNQSTLRTKPLNKTRL</sequence>
<dbReference type="Proteomes" id="UP000276133">
    <property type="component" value="Unassembled WGS sequence"/>
</dbReference>
<organism evidence="1 2">
    <name type="scientific">Brachionus plicatilis</name>
    <name type="common">Marine rotifer</name>
    <name type="synonym">Brachionus muelleri</name>
    <dbReference type="NCBI Taxonomy" id="10195"/>
    <lineage>
        <taxon>Eukaryota</taxon>
        <taxon>Metazoa</taxon>
        <taxon>Spiralia</taxon>
        <taxon>Gnathifera</taxon>
        <taxon>Rotifera</taxon>
        <taxon>Eurotatoria</taxon>
        <taxon>Monogononta</taxon>
        <taxon>Pseudotrocha</taxon>
        <taxon>Ploima</taxon>
        <taxon>Brachionidae</taxon>
        <taxon>Brachionus</taxon>
    </lineage>
</organism>